<comment type="subcellular location">
    <subcellularLocation>
        <location evidence="1">Secreted</location>
    </subcellularLocation>
</comment>
<dbReference type="InterPro" id="IPR033906">
    <property type="entry name" value="Lipase_N"/>
</dbReference>
<dbReference type="PANTHER" id="PTHR11610">
    <property type="entry name" value="LIPASE"/>
    <property type="match status" value="1"/>
</dbReference>
<dbReference type="GO" id="GO:0005615">
    <property type="term" value="C:extracellular space"/>
    <property type="evidence" value="ECO:0007669"/>
    <property type="project" value="TreeGrafter"/>
</dbReference>
<proteinExistence type="inferred from homology"/>
<name>A0A2H8TGT5_9HEMI</name>
<gene>
    <name evidence="6" type="primary">liph-b_3</name>
</gene>
<sequence>MKFITTITAIILPLFLLFAIKPINARILRSIWQSLTNSKPVENDIAPVIEQDVEVVSENIGQPEDLDDRSMFAVDGTSLDFVYWNSDLGNNKSIIIEFGNEKQMINYWIRGEPLIVITHGWRGSDEDDKGVFAIKTAYVDIGGFNVITADWNRVAKNLLYPMPAYLTAQVGSIIAKLLENFVNLAVIDPSDIHVIGHSLGAHVSGACGAAFSLGKIGRITGLDPAGPGFEYVSLRSDQLDSTDATFVDVIHTATGTAGYSKPLGHADFYPNEGKPPQPGCLESYMPSAFVSLIGCSHSRSHQFYTDSIYHRYSFIATQCPTWDEYTSGECKNNTKSPMGHDADPKASGIFYLETNGVAPYGMSKVTPRKT</sequence>
<evidence type="ECO:0000256" key="4">
    <source>
        <dbReference type="RuleBase" id="RU004262"/>
    </source>
</evidence>
<dbReference type="PRINTS" id="PR00821">
    <property type="entry name" value="TAGLIPASE"/>
</dbReference>
<dbReference type="Pfam" id="PF00151">
    <property type="entry name" value="Lipase"/>
    <property type="match status" value="1"/>
</dbReference>
<evidence type="ECO:0000313" key="6">
    <source>
        <dbReference type="EMBL" id="MBW13251.1"/>
    </source>
</evidence>
<evidence type="ECO:0000259" key="5">
    <source>
        <dbReference type="Pfam" id="PF00151"/>
    </source>
</evidence>
<dbReference type="Gene3D" id="3.40.50.1820">
    <property type="entry name" value="alpha/beta hydrolase"/>
    <property type="match status" value="1"/>
</dbReference>
<dbReference type="GO" id="GO:0016298">
    <property type="term" value="F:lipase activity"/>
    <property type="evidence" value="ECO:0007669"/>
    <property type="project" value="InterPro"/>
</dbReference>
<dbReference type="AlphaFoldDB" id="A0A2H8TGT5"/>
<protein>
    <submittedName>
        <fullName evidence="6">Lipase member H-B</fullName>
    </submittedName>
</protein>
<feature type="domain" description="Lipase" evidence="5">
    <location>
        <begin position="112"/>
        <end position="360"/>
    </location>
</feature>
<dbReference type="SUPFAM" id="SSF53474">
    <property type="entry name" value="alpha/beta-Hydrolases"/>
    <property type="match status" value="1"/>
</dbReference>
<accession>A0A2H8TGT5</accession>
<keyword evidence="3" id="KW-0964">Secreted</keyword>
<dbReference type="EMBL" id="GFXV01001446">
    <property type="protein sequence ID" value="MBW13251.1"/>
    <property type="molecule type" value="Transcribed_RNA"/>
</dbReference>
<reference evidence="6" key="1">
    <citation type="submission" date="2017-10" db="EMBL/GenBank/DDBJ databases">
        <title>Transcriptome Assembly of Sugarcane Aphid Adults.</title>
        <authorList>
            <person name="Scully E.D."/>
            <person name="Palmer N.A."/>
            <person name="Geib S.M."/>
            <person name="Sarath G."/>
            <person name="Sattler S.E."/>
        </authorList>
    </citation>
    <scope>NUCLEOTIDE SEQUENCE</scope>
    <source>
        <tissue evidence="6">Whole body</tissue>
    </source>
</reference>
<organism evidence="6">
    <name type="scientific">Melanaphis sacchari</name>
    <dbReference type="NCBI Taxonomy" id="742174"/>
    <lineage>
        <taxon>Eukaryota</taxon>
        <taxon>Metazoa</taxon>
        <taxon>Ecdysozoa</taxon>
        <taxon>Arthropoda</taxon>
        <taxon>Hexapoda</taxon>
        <taxon>Insecta</taxon>
        <taxon>Pterygota</taxon>
        <taxon>Neoptera</taxon>
        <taxon>Paraneoptera</taxon>
        <taxon>Hemiptera</taxon>
        <taxon>Sternorrhyncha</taxon>
        <taxon>Aphidomorpha</taxon>
        <taxon>Aphidoidea</taxon>
        <taxon>Aphididae</taxon>
        <taxon>Aphidini</taxon>
        <taxon>Melanaphis</taxon>
    </lineage>
</organism>
<dbReference type="OrthoDB" id="199913at2759"/>
<dbReference type="GO" id="GO:0016042">
    <property type="term" value="P:lipid catabolic process"/>
    <property type="evidence" value="ECO:0007669"/>
    <property type="project" value="TreeGrafter"/>
</dbReference>
<evidence type="ECO:0000256" key="1">
    <source>
        <dbReference type="ARBA" id="ARBA00004613"/>
    </source>
</evidence>
<comment type="similarity">
    <text evidence="2 4">Belongs to the AB hydrolase superfamily. Lipase family.</text>
</comment>
<dbReference type="CDD" id="cd00707">
    <property type="entry name" value="Pancreat_lipase_like"/>
    <property type="match status" value="1"/>
</dbReference>
<dbReference type="InterPro" id="IPR000734">
    <property type="entry name" value="TAG_lipase"/>
</dbReference>
<dbReference type="InterPro" id="IPR029058">
    <property type="entry name" value="AB_hydrolase_fold"/>
</dbReference>
<evidence type="ECO:0000256" key="3">
    <source>
        <dbReference type="ARBA" id="ARBA00022525"/>
    </source>
</evidence>
<evidence type="ECO:0000256" key="2">
    <source>
        <dbReference type="ARBA" id="ARBA00010701"/>
    </source>
</evidence>
<dbReference type="InterPro" id="IPR013818">
    <property type="entry name" value="Lipase"/>
</dbReference>